<dbReference type="VEuPathDB" id="GiardiaDB:QR46_4613"/>
<dbReference type="Proteomes" id="UP000070089">
    <property type="component" value="Unassembled WGS sequence"/>
</dbReference>
<accession>A0A132NN22</accession>
<dbReference type="GO" id="GO:0004674">
    <property type="term" value="F:protein serine/threonine kinase activity"/>
    <property type="evidence" value="ECO:0007669"/>
    <property type="project" value="UniProtKB-KW"/>
</dbReference>
<dbReference type="EMBL" id="JXTI01000189">
    <property type="protein sequence ID" value="KWX11434.1"/>
    <property type="molecule type" value="Genomic_DNA"/>
</dbReference>
<organism evidence="1 2">
    <name type="scientific">Giardia duodenalis assemblage B</name>
    <dbReference type="NCBI Taxonomy" id="1394984"/>
    <lineage>
        <taxon>Eukaryota</taxon>
        <taxon>Metamonada</taxon>
        <taxon>Diplomonadida</taxon>
        <taxon>Hexamitidae</taxon>
        <taxon>Giardiinae</taxon>
        <taxon>Giardia</taxon>
    </lineage>
</organism>
<dbReference type="AlphaFoldDB" id="A0A132NN22"/>
<gene>
    <name evidence="1" type="ORF">QR46_4613</name>
</gene>
<reference evidence="1 2" key="1">
    <citation type="journal article" date="2015" name="Mol. Biochem. Parasitol.">
        <title>Identification of polymorphic genes for use in assemblage B genotyping assays through comparative genomics of multiple assemblage B Giardia duodenalis isolates.</title>
        <authorList>
            <person name="Wielinga C."/>
            <person name="Thompson R.C."/>
            <person name="Monis P."/>
            <person name="Ryan U."/>
        </authorList>
    </citation>
    <scope>NUCLEOTIDE SEQUENCE [LARGE SCALE GENOMIC DNA]</scope>
    <source>
        <strain evidence="1 2">BAH15c1</strain>
    </source>
</reference>
<name>A0A132NN22_GIAIN</name>
<protein>
    <submittedName>
        <fullName evidence="1">Serine/threonine protein kinase</fullName>
    </submittedName>
</protein>
<evidence type="ECO:0000313" key="1">
    <source>
        <dbReference type="EMBL" id="KWX11434.1"/>
    </source>
</evidence>
<keyword evidence="1" id="KW-0418">Kinase</keyword>
<keyword evidence="1" id="KW-0723">Serine/threonine-protein kinase</keyword>
<proteinExistence type="predicted"/>
<sequence>MHSAEVSMMSVAEAYSHTVEAQQTQEQRFVIYIPS</sequence>
<keyword evidence="1" id="KW-0808">Transferase</keyword>
<comment type="caution">
    <text evidence="1">The sequence shown here is derived from an EMBL/GenBank/DDBJ whole genome shotgun (WGS) entry which is preliminary data.</text>
</comment>
<evidence type="ECO:0000313" key="2">
    <source>
        <dbReference type="Proteomes" id="UP000070089"/>
    </source>
</evidence>